<evidence type="ECO:0000256" key="1">
    <source>
        <dbReference type="SAM" id="MobiDB-lite"/>
    </source>
</evidence>
<gene>
    <name evidence="2" type="ORF">HPB48_011753</name>
</gene>
<name>A0A9J6H0R7_HAELO</name>
<evidence type="ECO:0000313" key="2">
    <source>
        <dbReference type="EMBL" id="KAH9381325.1"/>
    </source>
</evidence>
<protein>
    <submittedName>
        <fullName evidence="2">Uncharacterized protein</fullName>
    </submittedName>
</protein>
<evidence type="ECO:0000313" key="3">
    <source>
        <dbReference type="Proteomes" id="UP000821853"/>
    </source>
</evidence>
<dbReference type="VEuPathDB" id="VectorBase:HLOH_041886"/>
<reference evidence="2 3" key="1">
    <citation type="journal article" date="2020" name="Cell">
        <title>Large-Scale Comparative Analyses of Tick Genomes Elucidate Their Genetic Diversity and Vector Capacities.</title>
        <authorList>
            <consortium name="Tick Genome and Microbiome Consortium (TIGMIC)"/>
            <person name="Jia N."/>
            <person name="Wang J."/>
            <person name="Shi W."/>
            <person name="Du L."/>
            <person name="Sun Y."/>
            <person name="Zhan W."/>
            <person name="Jiang J.F."/>
            <person name="Wang Q."/>
            <person name="Zhang B."/>
            <person name="Ji P."/>
            <person name="Bell-Sakyi L."/>
            <person name="Cui X.M."/>
            <person name="Yuan T.T."/>
            <person name="Jiang B.G."/>
            <person name="Yang W.F."/>
            <person name="Lam T.T."/>
            <person name="Chang Q.C."/>
            <person name="Ding S.J."/>
            <person name="Wang X.J."/>
            <person name="Zhu J.G."/>
            <person name="Ruan X.D."/>
            <person name="Zhao L."/>
            <person name="Wei J.T."/>
            <person name="Ye R.Z."/>
            <person name="Que T.C."/>
            <person name="Du C.H."/>
            <person name="Zhou Y.H."/>
            <person name="Cheng J.X."/>
            <person name="Dai P.F."/>
            <person name="Guo W.B."/>
            <person name="Han X.H."/>
            <person name="Huang E.J."/>
            <person name="Li L.F."/>
            <person name="Wei W."/>
            <person name="Gao Y.C."/>
            <person name="Liu J.Z."/>
            <person name="Shao H.Z."/>
            <person name="Wang X."/>
            <person name="Wang C.C."/>
            <person name="Yang T.C."/>
            <person name="Huo Q.B."/>
            <person name="Li W."/>
            <person name="Chen H.Y."/>
            <person name="Chen S.E."/>
            <person name="Zhou L.G."/>
            <person name="Ni X.B."/>
            <person name="Tian J.H."/>
            <person name="Sheng Y."/>
            <person name="Liu T."/>
            <person name="Pan Y.S."/>
            <person name="Xia L.Y."/>
            <person name="Li J."/>
            <person name="Zhao F."/>
            <person name="Cao W.C."/>
        </authorList>
    </citation>
    <scope>NUCLEOTIDE SEQUENCE [LARGE SCALE GENOMIC DNA]</scope>
    <source>
        <strain evidence="2">HaeL-2018</strain>
    </source>
</reference>
<proteinExistence type="predicted"/>
<accession>A0A9J6H0R7</accession>
<dbReference type="EMBL" id="JABSTR010000011">
    <property type="protein sequence ID" value="KAH9381325.1"/>
    <property type="molecule type" value="Genomic_DNA"/>
</dbReference>
<feature type="compositionally biased region" description="Polar residues" evidence="1">
    <location>
        <begin position="10"/>
        <end position="22"/>
    </location>
</feature>
<dbReference type="Proteomes" id="UP000821853">
    <property type="component" value="Chromosome 9"/>
</dbReference>
<feature type="region of interest" description="Disordered" evidence="1">
    <location>
        <begin position="1"/>
        <end position="22"/>
    </location>
</feature>
<dbReference type="AlphaFoldDB" id="A0A9J6H0R7"/>
<comment type="caution">
    <text evidence="2">The sequence shown here is derived from an EMBL/GenBank/DDBJ whole genome shotgun (WGS) entry which is preliminary data.</text>
</comment>
<organism evidence="2 3">
    <name type="scientific">Haemaphysalis longicornis</name>
    <name type="common">Bush tick</name>
    <dbReference type="NCBI Taxonomy" id="44386"/>
    <lineage>
        <taxon>Eukaryota</taxon>
        <taxon>Metazoa</taxon>
        <taxon>Ecdysozoa</taxon>
        <taxon>Arthropoda</taxon>
        <taxon>Chelicerata</taxon>
        <taxon>Arachnida</taxon>
        <taxon>Acari</taxon>
        <taxon>Parasitiformes</taxon>
        <taxon>Ixodida</taxon>
        <taxon>Ixodoidea</taxon>
        <taxon>Ixodidae</taxon>
        <taxon>Haemaphysalinae</taxon>
        <taxon>Haemaphysalis</taxon>
    </lineage>
</organism>
<keyword evidence="3" id="KW-1185">Reference proteome</keyword>
<sequence>MLGRPRSAARVTSRTVPRSSGRTITTSGLALADAAKPSGHQPAAALPSEINAYLSWSFSEQWVGVVIPGLSFPHHDLRVHTCLRGLFQYPRCWREPLPPLLRLLPLMASAAKREMRATMWKRRSVVSRPKVVGHPVPPPPVHALGRCSITAGIQPACHLTGGCKPYHWLLISSDAPVP</sequence>